<organism evidence="1 2">
    <name type="scientific">Streptococcus suis 6407</name>
    <dbReference type="NCBI Taxonomy" id="1214179"/>
    <lineage>
        <taxon>Bacteria</taxon>
        <taxon>Bacillati</taxon>
        <taxon>Bacillota</taxon>
        <taxon>Bacilli</taxon>
        <taxon>Lactobacillales</taxon>
        <taxon>Streptococcaceae</taxon>
        <taxon>Streptococcus</taxon>
    </lineage>
</organism>
<dbReference type="RefSeq" id="WP_024390709.1">
    <property type="nucleotide sequence ID" value="NZ_ALLE01000024.1"/>
</dbReference>
<proteinExistence type="predicted"/>
<dbReference type="AlphaFoldDB" id="A0A075SP68"/>
<dbReference type="EMBL" id="CP008921">
    <property type="protein sequence ID" value="AIG42785.1"/>
    <property type="molecule type" value="Genomic_DNA"/>
</dbReference>
<evidence type="ECO:0000313" key="1">
    <source>
        <dbReference type="EMBL" id="AIG42785.1"/>
    </source>
</evidence>
<dbReference type="PATRIC" id="fig|1214179.4.peg.249"/>
<dbReference type="HOGENOM" id="CLU_1440354_0_0_9"/>
<evidence type="ECO:0000313" key="2">
    <source>
        <dbReference type="Proteomes" id="UP000028185"/>
    </source>
</evidence>
<dbReference type="Proteomes" id="UP000028185">
    <property type="component" value="Chromosome"/>
</dbReference>
<accession>A0A075SP68</accession>
<protein>
    <submittedName>
        <fullName evidence="1">Uncharacterized protein</fullName>
    </submittedName>
</protein>
<gene>
    <name evidence="1" type="ORF">ID09_01390</name>
</gene>
<name>A0A075SP68_STRSU</name>
<reference evidence="1 2" key="1">
    <citation type="journal article" date="2014" name="Genome Announc.">
        <title>Whole-Genome Sequence of Streptococcus suis Serotype 4 Reference Strain 6407.</title>
        <authorList>
            <person name="Wang K."/>
            <person name="Chen J."/>
            <person name="Yao H."/>
            <person name="Lu C."/>
        </authorList>
    </citation>
    <scope>NUCLEOTIDE SEQUENCE [LARGE SCALE GENOMIC DNA]</scope>
    <source>
        <strain evidence="1">6407</strain>
    </source>
</reference>
<sequence length="188" mass="21749">MKPKKNIIVPIKIVPRTGTHTFDDVIEQGYCRRLSKYIPDEVIGGFYIYNSKDALPYAKKLKNTIYGKNLSVGYLARLLDMWHRACQSFHITTGSCLADDIFTSKKINIESYYYRGNTSDLITDEILDRVQDNHRSFSRKANKDIIFAVECEFDVNPDFYHYVMNRLGWTKFKYSYLVKAVAGALSEA</sequence>